<evidence type="ECO:0000256" key="11">
    <source>
        <dbReference type="ARBA" id="ARBA00022741"/>
    </source>
</evidence>
<feature type="transmembrane region" description="Helical" evidence="23">
    <location>
        <begin position="328"/>
        <end position="350"/>
    </location>
</feature>
<dbReference type="PROSITE" id="PS00108">
    <property type="entry name" value="PROTEIN_KINASE_ST"/>
    <property type="match status" value="1"/>
</dbReference>
<accession>A0A4P1QP46</accession>
<evidence type="ECO:0000256" key="22">
    <source>
        <dbReference type="SAM" id="MobiDB-lite"/>
    </source>
</evidence>
<evidence type="ECO:0000313" key="25">
    <source>
        <dbReference type="EMBL" id="OIV91533.1"/>
    </source>
</evidence>
<dbReference type="InterPro" id="IPR017441">
    <property type="entry name" value="Protein_kinase_ATP_BS"/>
</dbReference>
<dbReference type="Pfam" id="PF18400">
    <property type="entry name" value="Thioredoxin_12"/>
    <property type="match status" value="1"/>
</dbReference>
<feature type="transmembrane region" description="Helical" evidence="23">
    <location>
        <begin position="460"/>
        <end position="484"/>
    </location>
</feature>
<dbReference type="PROSITE" id="PS50011">
    <property type="entry name" value="PROTEIN_KINASE_DOM"/>
    <property type="match status" value="1"/>
</dbReference>
<evidence type="ECO:0000256" key="14">
    <source>
        <dbReference type="ARBA" id="ARBA00022840"/>
    </source>
</evidence>
<dbReference type="InterPro" id="IPR040692">
    <property type="entry name" value="UGGT_TRXL_3"/>
</dbReference>
<dbReference type="SMART" id="SM00220">
    <property type="entry name" value="S_TKc"/>
    <property type="match status" value="1"/>
</dbReference>
<dbReference type="InterPro" id="IPR040525">
    <property type="entry name" value="UGGT_TRXL_4"/>
</dbReference>
<evidence type="ECO:0000256" key="7">
    <source>
        <dbReference type="ARBA" id="ARBA00022527"/>
    </source>
</evidence>
<dbReference type="FunFam" id="3.90.550.10:FF:000054">
    <property type="entry name" value="UDP-glucose:glycoprotein glucosyltransferase 1"/>
    <property type="match status" value="1"/>
</dbReference>
<keyword evidence="16 23" id="KW-0472">Membrane</keyword>
<dbReference type="GO" id="GO:0018279">
    <property type="term" value="P:protein N-linked glycosylation via asparagine"/>
    <property type="evidence" value="ECO:0007669"/>
    <property type="project" value="TreeGrafter"/>
</dbReference>
<dbReference type="InterPro" id="IPR011009">
    <property type="entry name" value="Kinase-like_dom_sf"/>
</dbReference>
<dbReference type="FunFam" id="3.30.200.20:FF:000492">
    <property type="entry name" value="probable receptor-like protein kinase At1g11050"/>
    <property type="match status" value="1"/>
</dbReference>
<dbReference type="SUPFAM" id="SSF56112">
    <property type="entry name" value="Protein kinase-like (PK-like)"/>
    <property type="match status" value="1"/>
</dbReference>
<feature type="region of interest" description="Disordered" evidence="22">
    <location>
        <begin position="2405"/>
        <end position="2434"/>
    </location>
</feature>
<feature type="region of interest" description="Disordered" evidence="22">
    <location>
        <begin position="2071"/>
        <end position="2092"/>
    </location>
</feature>
<evidence type="ECO:0000259" key="24">
    <source>
        <dbReference type="PROSITE" id="PS50011"/>
    </source>
</evidence>
<keyword evidence="9 23" id="KW-0812">Transmembrane</keyword>
<dbReference type="CDD" id="cd06432">
    <property type="entry name" value="GT8_HUGT1_C_like"/>
    <property type="match status" value="1"/>
</dbReference>
<keyword evidence="8" id="KW-0808">Transferase</keyword>
<evidence type="ECO:0000256" key="10">
    <source>
        <dbReference type="ARBA" id="ARBA00022729"/>
    </source>
</evidence>
<evidence type="ECO:0000256" key="8">
    <source>
        <dbReference type="ARBA" id="ARBA00022679"/>
    </source>
</evidence>
<dbReference type="Pfam" id="PF06427">
    <property type="entry name" value="UDP-g_GGTase"/>
    <property type="match status" value="1"/>
</dbReference>
<reference evidence="25 26" key="1">
    <citation type="journal article" date="2017" name="Plant Biotechnol. J.">
        <title>A comprehensive draft genome sequence for lupin (Lupinus angustifolius), an emerging health food: insights into plant-microbe interactions and legume evolution.</title>
        <authorList>
            <person name="Hane J.K."/>
            <person name="Ming Y."/>
            <person name="Kamphuis L.G."/>
            <person name="Nelson M.N."/>
            <person name="Garg G."/>
            <person name="Atkins C.A."/>
            <person name="Bayer P.E."/>
            <person name="Bravo A."/>
            <person name="Bringans S."/>
            <person name="Cannon S."/>
            <person name="Edwards D."/>
            <person name="Foley R."/>
            <person name="Gao L.L."/>
            <person name="Harrison M.J."/>
            <person name="Huang W."/>
            <person name="Hurgobin B."/>
            <person name="Li S."/>
            <person name="Liu C.W."/>
            <person name="McGrath A."/>
            <person name="Morahan G."/>
            <person name="Murray J."/>
            <person name="Weller J."/>
            <person name="Jian J."/>
            <person name="Singh K.B."/>
        </authorList>
    </citation>
    <scope>NUCLEOTIDE SEQUENCE [LARGE SCALE GENOMIC DNA]</scope>
    <source>
        <strain evidence="26">cv. Tanjil</strain>
        <tissue evidence="25">Whole plant</tissue>
    </source>
</reference>
<dbReference type="Pfam" id="PF18401">
    <property type="entry name" value="Thioredoxin_13"/>
    <property type="match status" value="1"/>
</dbReference>
<dbReference type="InterPro" id="IPR000719">
    <property type="entry name" value="Prot_kinase_dom"/>
</dbReference>
<evidence type="ECO:0000313" key="26">
    <source>
        <dbReference type="Proteomes" id="UP000188354"/>
    </source>
</evidence>
<sequence length="2434" mass="275832">MDPEQTFIRVQERFSHMLTPKIRIALEYLYLFIAITLFCILVVMHANYVQQITSDGLWFHNDSELTRIGPPESEIIKDKIEVSGINVDELTLLASKFWWNWIGFGARRGKLVFKFWKTDSEVEHQVETSAGSQNTRPVVEEAAHKEESRNGFGLSAKETLKAAVVHFGKKWYRRISFIWRHTKQLIGSFQKLWGYFLLPESAKSRHNIRTVNVSISAWHSCFGNRWQQLLINRFVGYDTILINSLLSSPGQGYLYNYQTKEFYNLSYAQEPLEGPARFGDYLVTKCGVLMMSLFVFFTTTMSVSFTLRETQTRMLKFTVQLQHHARHHLPTFQLIFVHVIESLVFVPFVISPNVCASIETVPDWISKVGNNKALESGCKPDLTDLSLCDVCLSAGLQVKQELISIDGNASHSIDCFYFTILYAAGFVNEFGPESNGAVTCIFGLSVYSQIGSGGKGHQTLVFGLTGAGVALLVMCCLLGVYVWYDRKYKRKKLGSFKYDLDPEEQGSRPRMRPNTGSIWFKIEELQKATDKFSNKNFIGRGGFGLVFKGTLADGTVVAVKRILESDFQGDAEFCNEVEIISNLKHRNLVPLRGCCVVDENENPDESGSQRYLVYDYMPNGNLEDHLFVSTDPQKANKSLTWPQRKAIILDVAKGLAYLHYGIKPAIFHRDIKATNILLDAEMRARVADFGLAKQSREGQSHLTTRVAGTHGYLAPEYALYGQLTEKSDVYSFGVVVLEIMCGRKALDLSSTGLSRAFLITDWAWSLVKSGNIEEALDSSLLEDGDHPSSNPKSIMERFLLVGILCSHVMVALRPTISDALKMLEGDIEVPTIPDRPMPLGHPSFYANDCNTFSISPALSGPKLQAIDMLSELLSKQRQHFFWEFIHIWLNTNNNNNDDDVHDDVTSYSAKACVNKIVEHGKLLLTDPLSSFFQFSLILRSASPTLLLYRQLAAKSLSSYPRRRDVAVQLESPEGRKCCWVDNGYTLFFDLAGLLVWLQSPDQRVGDSYQRLEVFDFDHVHFDSSVGSPIAILYGALGTSCFEEFHSALVAASKQGKVKYVVRPVLPSGCEAVGHCGSVGANESVNLGGYGVELALKNMEYKAMDDSTIKKGVTLEDPRIEDLSQEVRGFIFSKILERKPELTSEIMAFRDYLLSSTVSDTLDVWELKDLGHQTVQRIVHASDPLQSMQEINQNFPSIVSSLSRMKVVDSLRDEIMANQRMIPPGKSLMALNGALLNIEDIDLYLLLDLVHQDLLLADQFSKLKIPHSTVQKLLSTLPPSESSMFRVDFRSTHVHYLNNLEEDSKYKWWRSNLNEMLMPVFPGQLRQIRKNLFHAIFVLDPATTCGLEATLQSIDKIISLYEKNFPVRFGIVLYSSKYITQLENHSSKEVDNKFEEDISTLIIRLYNYIKGNYDIQMAFEFLSNVKKLSIESDSDVDDAIERHQVEGAFVETILPKVSTPPQEILQKLENEQKLKGLSQESSMFVFKLGLSKLQCSLLMNGLVIDPTEEALLSALNEETQRIQEQVYYGQIKSHTDVLSKFLSEAGIQRYNPQIISDSKPRFISLSTAIFGEASVLNDIDYLHSPGTIDDLKPVTQLLAVDITSRNGLKLLRQGLNYLIDGSKDARVGLLFTASQSTDLSSLLFVKVFEISTSSYSHKKNILDFLDQLCSFYEQKYIVTSVSEVDNTQAFIDKVCELAEANRLPSKGYRSALIEFPAEEVRKHLSKVEKFVNRVLGIESGVNAVFSNGRVTYPIDERTLLSADLHLLESIEFKQRTKHIVEIIEEVKWLDVDPDMLTSKFISDIVMAISSTMATRKRNSDSARFEILNDQHSAIILQSENSSIHIDAVLDPLSPTSQKLSGILRVLWKYVQPSMRIVLNPLSSLADLPLKNYYRYVVPTMDDFSSTDSSIDGPKAFFANMPLSKTLTMNLDVPEPWLVEPVVAVHDLDNILLENLGDTRTLQAVFELEALVLTGHCSEKDHDPPRGLQLILGTRSTPHLVDTLVMANLGYWQMKVSPGVWFLQLAPGRSSELYILKEGDDETQDKQSSKLITINDLRGKVVHMEVVKRKGKEHEKLLIPDDDEHPQDNKGGSTWNSNLIKWASGFISSNEPSKKAEISSPERRDGRHGKTINIFSIASGHLYERFLKIMILSVLKNTHRPVKFWFIKNYLSPPFKDLIPQMAEEYGFEYELITYKWPTWLHKQKEKQRIIWAFKILFLDVIFPLSLEKVIFVDADQIVRADMGELYDMDLKGKPLAYTPFCDNNKEMDGYRFWRQGFWKDHLRGKPYHISALYVVDLKKFRETAAGDNLRVFYETLSKDPNSLSNLDQDLPNYAQHAVPIFSLPQEWLWCESWCGNATKSKAKTIDLCNNPMTKEPKLQGARRIVSEWPDLDLEARRFTARVLDDDQELVQSPNQSEDLTTKDSSKDDLEWKAEL</sequence>
<dbReference type="PANTHER" id="PTHR11226:SF0">
    <property type="entry name" value="UDP-GLUCOSE:GLYCOPROTEIN GLUCOSYLTRANSFERASE"/>
    <property type="match status" value="1"/>
</dbReference>
<dbReference type="Gene3D" id="3.90.550.10">
    <property type="entry name" value="Spore Coat Polysaccharide Biosynthesis Protein SpsA, Chain A"/>
    <property type="match status" value="1"/>
</dbReference>
<dbReference type="EC" id="2.7.11.1" evidence="6"/>
<dbReference type="GO" id="GO:0005788">
    <property type="term" value="C:endoplasmic reticulum lumen"/>
    <property type="evidence" value="ECO:0007669"/>
    <property type="project" value="UniProtKB-SubCell"/>
</dbReference>
<feature type="domain" description="Protein kinase" evidence="24">
    <location>
        <begin position="532"/>
        <end position="844"/>
    </location>
</feature>
<keyword evidence="26" id="KW-1185">Reference proteome</keyword>
<evidence type="ECO:0000256" key="5">
    <source>
        <dbReference type="ARBA" id="ARBA00006351"/>
    </source>
</evidence>
<dbReference type="SUPFAM" id="SSF53448">
    <property type="entry name" value="Nucleotide-diphospho-sugar transferases"/>
    <property type="match status" value="1"/>
</dbReference>
<dbReference type="PANTHER" id="PTHR11226">
    <property type="entry name" value="UDP-GLUCOSE GLYCOPROTEIN:GLUCOSYLTRANSFERASE"/>
    <property type="match status" value="1"/>
</dbReference>
<evidence type="ECO:0000256" key="1">
    <source>
        <dbReference type="ARBA" id="ARBA00001913"/>
    </source>
</evidence>
<dbReference type="Pfam" id="PF18403">
    <property type="entry name" value="Thioredoxin_15"/>
    <property type="match status" value="1"/>
</dbReference>
<comment type="similarity">
    <text evidence="5">Belongs to the glycosyltransferase 8 family.</text>
</comment>
<dbReference type="EMBL" id="CM007379">
    <property type="protein sequence ID" value="OIV91533.1"/>
    <property type="molecule type" value="Genomic_DNA"/>
</dbReference>
<feature type="compositionally biased region" description="Polar residues" evidence="22">
    <location>
        <begin position="2408"/>
        <end position="2417"/>
    </location>
</feature>
<dbReference type="GO" id="GO:0003980">
    <property type="term" value="F:UDP-glucose:glycoprotein glucosyltransferase activity"/>
    <property type="evidence" value="ECO:0007669"/>
    <property type="project" value="InterPro"/>
</dbReference>
<dbReference type="InterPro" id="IPR043891">
    <property type="entry name" value="SPARK"/>
</dbReference>
<dbReference type="InterPro" id="IPR019144">
    <property type="entry name" value="Membralin"/>
</dbReference>
<evidence type="ECO:0000256" key="18">
    <source>
        <dbReference type="ARBA" id="ARBA00023180"/>
    </source>
</evidence>
<evidence type="ECO:0000256" key="19">
    <source>
        <dbReference type="ARBA" id="ARBA00047899"/>
    </source>
</evidence>
<dbReference type="GO" id="GO:0036503">
    <property type="term" value="P:ERAD pathway"/>
    <property type="evidence" value="ECO:0007669"/>
    <property type="project" value="TreeGrafter"/>
</dbReference>
<dbReference type="Gene3D" id="3.30.200.20">
    <property type="entry name" value="Phosphorylase Kinase, domain 1"/>
    <property type="match status" value="1"/>
</dbReference>
<dbReference type="STRING" id="3871.A0A4P1QP46"/>
<evidence type="ECO:0000256" key="17">
    <source>
        <dbReference type="ARBA" id="ARBA00023170"/>
    </source>
</evidence>
<dbReference type="InterPro" id="IPR029044">
    <property type="entry name" value="Nucleotide-diphossugar_trans"/>
</dbReference>
<dbReference type="InterPro" id="IPR040694">
    <property type="entry name" value="UGGT_TRXL_2"/>
</dbReference>
<name>A0A4P1QP46_LUPAN</name>
<keyword evidence="7" id="KW-0723">Serine/threonine-protein kinase</keyword>
<evidence type="ECO:0000256" key="20">
    <source>
        <dbReference type="ARBA" id="ARBA00048679"/>
    </source>
</evidence>
<evidence type="ECO:0000256" key="2">
    <source>
        <dbReference type="ARBA" id="ARBA00004319"/>
    </source>
</evidence>
<comment type="pathway">
    <text evidence="4">Protein modification; protein glycosylation.</text>
</comment>
<evidence type="ECO:0000256" key="12">
    <source>
        <dbReference type="ARBA" id="ARBA00022777"/>
    </source>
</evidence>
<dbReference type="UniPathway" id="UPA00378"/>
<evidence type="ECO:0000256" key="16">
    <source>
        <dbReference type="ARBA" id="ARBA00023136"/>
    </source>
</evidence>
<organism evidence="25 26">
    <name type="scientific">Lupinus angustifolius</name>
    <name type="common">Narrow-leaved blue lupine</name>
    <dbReference type="NCBI Taxonomy" id="3871"/>
    <lineage>
        <taxon>Eukaryota</taxon>
        <taxon>Viridiplantae</taxon>
        <taxon>Streptophyta</taxon>
        <taxon>Embryophyta</taxon>
        <taxon>Tracheophyta</taxon>
        <taxon>Spermatophyta</taxon>
        <taxon>Magnoliopsida</taxon>
        <taxon>eudicotyledons</taxon>
        <taxon>Gunneridae</taxon>
        <taxon>Pentapetalae</taxon>
        <taxon>rosids</taxon>
        <taxon>fabids</taxon>
        <taxon>Fabales</taxon>
        <taxon>Fabaceae</taxon>
        <taxon>Papilionoideae</taxon>
        <taxon>50 kb inversion clade</taxon>
        <taxon>genistoids sensu lato</taxon>
        <taxon>core genistoids</taxon>
        <taxon>Genisteae</taxon>
        <taxon>Lupinus</taxon>
    </lineage>
</organism>
<keyword evidence="11 21" id="KW-0547">Nucleotide-binding</keyword>
<keyword evidence="18" id="KW-0325">Glycoprotein</keyword>
<dbReference type="CDD" id="cd14066">
    <property type="entry name" value="STKc_IRAK"/>
    <property type="match status" value="1"/>
</dbReference>
<dbReference type="GO" id="GO:0005524">
    <property type="term" value="F:ATP binding"/>
    <property type="evidence" value="ECO:0007669"/>
    <property type="project" value="UniProtKB-UniRule"/>
</dbReference>
<dbReference type="Pfam" id="PF18402">
    <property type="entry name" value="Thioredoxin_14"/>
    <property type="match status" value="1"/>
</dbReference>
<keyword evidence="10" id="KW-0732">Signal</keyword>
<evidence type="ECO:0000256" key="3">
    <source>
        <dbReference type="ARBA" id="ARBA00004479"/>
    </source>
</evidence>
<dbReference type="InterPro" id="IPR040497">
    <property type="entry name" value="Glyco_transf_24"/>
</dbReference>
<comment type="catalytic activity">
    <reaction evidence="20">
        <text>L-seryl-[protein] + ATP = O-phospho-L-seryl-[protein] + ADP + H(+)</text>
        <dbReference type="Rhea" id="RHEA:17989"/>
        <dbReference type="Rhea" id="RHEA-COMP:9863"/>
        <dbReference type="Rhea" id="RHEA-COMP:11604"/>
        <dbReference type="ChEBI" id="CHEBI:15378"/>
        <dbReference type="ChEBI" id="CHEBI:29999"/>
        <dbReference type="ChEBI" id="CHEBI:30616"/>
        <dbReference type="ChEBI" id="CHEBI:83421"/>
        <dbReference type="ChEBI" id="CHEBI:456216"/>
        <dbReference type="EC" id="2.7.11.1"/>
    </reaction>
</comment>
<evidence type="ECO:0000256" key="15">
    <source>
        <dbReference type="ARBA" id="ARBA00022989"/>
    </source>
</evidence>
<evidence type="ECO:0000256" key="23">
    <source>
        <dbReference type="SAM" id="Phobius"/>
    </source>
</evidence>
<proteinExistence type="inferred from homology"/>
<dbReference type="Proteomes" id="UP000188354">
    <property type="component" value="Chromosome LG19"/>
</dbReference>
<dbReference type="GO" id="GO:0016020">
    <property type="term" value="C:membrane"/>
    <property type="evidence" value="ECO:0007669"/>
    <property type="project" value="UniProtKB-SubCell"/>
</dbReference>
<feature type="transmembrane region" description="Helical" evidence="23">
    <location>
        <begin position="28"/>
        <end position="48"/>
    </location>
</feature>
<comment type="subcellular location">
    <subcellularLocation>
        <location evidence="2">Endoplasmic reticulum lumen</location>
    </subcellularLocation>
    <subcellularLocation>
        <location evidence="3">Membrane</location>
        <topology evidence="3">Single-pass type I membrane protein</topology>
    </subcellularLocation>
</comment>
<dbReference type="InterPro" id="IPR008271">
    <property type="entry name" value="Ser/Thr_kinase_AS"/>
</dbReference>
<evidence type="ECO:0000256" key="21">
    <source>
        <dbReference type="PROSITE-ProRule" id="PRU10141"/>
    </source>
</evidence>
<dbReference type="FunFam" id="1.10.510.10:FF:000287">
    <property type="entry name" value="probable LRR receptor-like serine/threonine-protein kinase RKF3"/>
    <property type="match status" value="1"/>
</dbReference>
<gene>
    <name evidence="25" type="ORF">TanjilG_08945</name>
</gene>
<dbReference type="PROSITE" id="PS00107">
    <property type="entry name" value="PROTEIN_KINASE_ATP"/>
    <property type="match status" value="1"/>
</dbReference>
<dbReference type="InterPro" id="IPR009448">
    <property type="entry name" value="UDP-g_GGtrans"/>
</dbReference>
<dbReference type="Gramene" id="OIV91533">
    <property type="protein sequence ID" value="OIV91533"/>
    <property type="gene ID" value="TanjilG_08945"/>
</dbReference>
<keyword evidence="17" id="KW-0675">Receptor</keyword>
<evidence type="ECO:0000256" key="4">
    <source>
        <dbReference type="ARBA" id="ARBA00004922"/>
    </source>
</evidence>
<feature type="binding site" evidence="21">
    <location>
        <position position="560"/>
    </location>
    <ligand>
        <name>ATP</name>
        <dbReference type="ChEBI" id="CHEBI:30616"/>
    </ligand>
</feature>
<evidence type="ECO:0000256" key="13">
    <source>
        <dbReference type="ARBA" id="ARBA00022824"/>
    </source>
</evidence>
<dbReference type="Pfam" id="PF00069">
    <property type="entry name" value="Pkinase"/>
    <property type="match status" value="1"/>
</dbReference>
<comment type="catalytic activity">
    <reaction evidence="19">
        <text>L-threonyl-[protein] + ATP = O-phospho-L-threonyl-[protein] + ADP + H(+)</text>
        <dbReference type="Rhea" id="RHEA:46608"/>
        <dbReference type="Rhea" id="RHEA-COMP:11060"/>
        <dbReference type="Rhea" id="RHEA-COMP:11605"/>
        <dbReference type="ChEBI" id="CHEBI:15378"/>
        <dbReference type="ChEBI" id="CHEBI:30013"/>
        <dbReference type="ChEBI" id="CHEBI:30616"/>
        <dbReference type="ChEBI" id="CHEBI:61977"/>
        <dbReference type="ChEBI" id="CHEBI:456216"/>
        <dbReference type="EC" id="2.7.11.1"/>
    </reaction>
</comment>
<keyword evidence="13" id="KW-0256">Endoplasmic reticulum</keyword>
<feature type="compositionally biased region" description="Basic and acidic residues" evidence="22">
    <location>
        <begin position="2418"/>
        <end position="2434"/>
    </location>
</feature>
<comment type="cofactor">
    <cofactor evidence="1">
        <name>Ca(2+)</name>
        <dbReference type="ChEBI" id="CHEBI:29108"/>
    </cofactor>
</comment>
<dbReference type="GO" id="GO:0004674">
    <property type="term" value="F:protein serine/threonine kinase activity"/>
    <property type="evidence" value="ECO:0007669"/>
    <property type="project" value="UniProtKB-KW"/>
</dbReference>
<dbReference type="InterPro" id="IPR040693">
    <property type="entry name" value="UGGT_TRXL_1"/>
</dbReference>
<keyword evidence="15 23" id="KW-1133">Transmembrane helix</keyword>
<dbReference type="Pfam" id="PF09746">
    <property type="entry name" value="Membralin"/>
    <property type="match status" value="1"/>
</dbReference>
<feature type="transmembrane region" description="Helical" evidence="23">
    <location>
        <begin position="287"/>
        <end position="307"/>
    </location>
</feature>
<evidence type="ECO:0000256" key="6">
    <source>
        <dbReference type="ARBA" id="ARBA00012513"/>
    </source>
</evidence>
<keyword evidence="12" id="KW-0418">Kinase</keyword>
<keyword evidence="14 21" id="KW-0067">ATP-binding</keyword>
<dbReference type="Gene3D" id="1.10.510.10">
    <property type="entry name" value="Transferase(Phosphotransferase) domain 1"/>
    <property type="match status" value="1"/>
</dbReference>
<dbReference type="GO" id="GO:0051082">
    <property type="term" value="F:unfolded protein binding"/>
    <property type="evidence" value="ECO:0007669"/>
    <property type="project" value="TreeGrafter"/>
</dbReference>
<dbReference type="Pfam" id="PF19160">
    <property type="entry name" value="SPARK"/>
    <property type="match status" value="1"/>
</dbReference>
<protein>
    <recommendedName>
        <fullName evidence="6">non-specific serine/threonine protein kinase</fullName>
        <ecNumber evidence="6">2.7.11.1</ecNumber>
    </recommendedName>
</protein>
<evidence type="ECO:0000256" key="9">
    <source>
        <dbReference type="ARBA" id="ARBA00022692"/>
    </source>
</evidence>
<dbReference type="Pfam" id="PF18404">
    <property type="entry name" value="Glyco_transf_24"/>
    <property type="match status" value="1"/>
</dbReference>